<evidence type="ECO:0000256" key="3">
    <source>
        <dbReference type="ARBA" id="ARBA00022989"/>
    </source>
</evidence>
<dbReference type="OMA" id="YHEAMTT"/>
<protein>
    <recommendedName>
        <fullName evidence="9">G-protein coupled receptors family 1 profile domain-containing protein</fullName>
    </recommendedName>
</protein>
<proteinExistence type="inferred from homology"/>
<dbReference type="EnsemblMetazoa" id="XM_038192460.1">
    <property type="protein sequence ID" value="XP_038048388.1"/>
    <property type="gene ID" value="LOC119722383"/>
</dbReference>
<feature type="region of interest" description="Disordered" evidence="6">
    <location>
        <begin position="253"/>
        <end position="277"/>
    </location>
</feature>
<reference evidence="10" key="1">
    <citation type="submission" date="2022-11" db="UniProtKB">
        <authorList>
            <consortium name="EnsemblMetazoa"/>
        </authorList>
    </citation>
    <scope>IDENTIFICATION</scope>
</reference>
<evidence type="ECO:0000313" key="11">
    <source>
        <dbReference type="Proteomes" id="UP000887568"/>
    </source>
</evidence>
<evidence type="ECO:0000256" key="2">
    <source>
        <dbReference type="ARBA" id="ARBA00022692"/>
    </source>
</evidence>
<dbReference type="GO" id="GO:0004930">
    <property type="term" value="F:G protein-coupled receptor activity"/>
    <property type="evidence" value="ECO:0007669"/>
    <property type="project" value="UniProtKB-KW"/>
</dbReference>
<feature type="transmembrane region" description="Helical" evidence="7">
    <location>
        <begin position="52"/>
        <end position="78"/>
    </location>
</feature>
<dbReference type="AlphaFoldDB" id="A0A913Z9G1"/>
<keyword evidence="11" id="KW-1185">Reference proteome</keyword>
<keyword evidence="8" id="KW-0732">Signal</keyword>
<dbReference type="PROSITE" id="PS00237">
    <property type="entry name" value="G_PROTEIN_RECEP_F1_1"/>
    <property type="match status" value="1"/>
</dbReference>
<evidence type="ECO:0000256" key="4">
    <source>
        <dbReference type="ARBA" id="ARBA00023136"/>
    </source>
</evidence>
<dbReference type="PRINTS" id="PR00237">
    <property type="entry name" value="GPCRRHODOPSN"/>
</dbReference>
<dbReference type="PANTHER" id="PTHR45698">
    <property type="entry name" value="TRACE AMINE-ASSOCIATED RECEPTOR 19N-RELATED"/>
    <property type="match status" value="1"/>
</dbReference>
<dbReference type="GO" id="GO:0016020">
    <property type="term" value="C:membrane"/>
    <property type="evidence" value="ECO:0007669"/>
    <property type="project" value="UniProtKB-SubCell"/>
</dbReference>
<feature type="signal peptide" evidence="8">
    <location>
        <begin position="1"/>
        <end position="19"/>
    </location>
</feature>
<feature type="transmembrane region" description="Helical" evidence="7">
    <location>
        <begin position="215"/>
        <end position="237"/>
    </location>
</feature>
<dbReference type="Pfam" id="PF00001">
    <property type="entry name" value="7tm_1"/>
    <property type="match status" value="1"/>
</dbReference>
<feature type="chain" id="PRO_5038275603" description="G-protein coupled receptors family 1 profile domain-containing protein" evidence="8">
    <location>
        <begin position="20"/>
        <end position="381"/>
    </location>
</feature>
<dbReference type="OrthoDB" id="5961208at2759"/>
<feature type="transmembrane region" description="Helical" evidence="7">
    <location>
        <begin position="130"/>
        <end position="153"/>
    </location>
</feature>
<dbReference type="InterPro" id="IPR000276">
    <property type="entry name" value="GPCR_Rhodpsn"/>
</dbReference>
<keyword evidence="5" id="KW-0807">Transducer</keyword>
<dbReference type="RefSeq" id="XP_038048387.1">
    <property type="nucleotide sequence ID" value="XM_038192459.1"/>
</dbReference>
<accession>A0A913Z9G1</accession>
<dbReference type="RefSeq" id="XP_038048385.1">
    <property type="nucleotide sequence ID" value="XM_038192457.1"/>
</dbReference>
<keyword evidence="5" id="KW-0297">G-protein coupled receptor</keyword>
<dbReference type="EnsemblMetazoa" id="XM_038192457.1">
    <property type="protein sequence ID" value="XP_038048385.1"/>
    <property type="gene ID" value="LOC119722383"/>
</dbReference>
<sequence>MAFMCMYLLLISSLCLTTSDDTADDVFEVNTTTHSSNLSGVIGPDQDDVIEVAVFATSMVIAGLGLLGNGLVIGIFFLNWSLTRTLTSLYIFHQSVIDFISSVMFAALQLDRGKPLLAVGGWVGAVSCKVWYSKALFWSLLHTSTINLVLVTLERYISVLHPICRRSHFTRRKAKLTMLLAWLVGLCYQSYWLVVSHTDHGRCYQEFPSDAIQNLFGGLTILVEYLAPLAIMSFAYVRIISRLKKLSKYGDRSARSSLSPRKRAPSSNSVAVGRERRRSGPTQLMLIKARRNVTKTLCLVFATYVICWTPVEIEYIIYSAGFLHSRSIPELRATKVLVMCNMCINPFIYAAKYREFQEAVHRTWNRLRCREFSTAPFPPSP</sequence>
<evidence type="ECO:0000256" key="5">
    <source>
        <dbReference type="RuleBase" id="RU000688"/>
    </source>
</evidence>
<dbReference type="Proteomes" id="UP000887568">
    <property type="component" value="Unplaced"/>
</dbReference>
<keyword evidence="2 5" id="KW-0812">Transmembrane</keyword>
<evidence type="ECO:0000256" key="8">
    <source>
        <dbReference type="SAM" id="SignalP"/>
    </source>
</evidence>
<name>A0A913Z9G1_PATMI</name>
<feature type="transmembrane region" description="Helical" evidence="7">
    <location>
        <begin position="174"/>
        <end position="195"/>
    </location>
</feature>
<comment type="subcellular location">
    <subcellularLocation>
        <location evidence="1">Membrane</location>
    </subcellularLocation>
</comment>
<dbReference type="InterPro" id="IPR017452">
    <property type="entry name" value="GPCR_Rhodpsn_7TM"/>
</dbReference>
<dbReference type="GeneID" id="119722383"/>
<dbReference type="PANTHER" id="PTHR45698:SF1">
    <property type="entry name" value="TRACE AMINE-ASSOCIATED RECEPTOR 13C-LIKE"/>
    <property type="match status" value="1"/>
</dbReference>
<comment type="similarity">
    <text evidence="5">Belongs to the G-protein coupled receptor 1 family.</text>
</comment>
<feature type="transmembrane region" description="Helical" evidence="7">
    <location>
        <begin position="90"/>
        <end position="110"/>
    </location>
</feature>
<evidence type="ECO:0000259" key="9">
    <source>
        <dbReference type="PROSITE" id="PS50262"/>
    </source>
</evidence>
<evidence type="ECO:0000313" key="10">
    <source>
        <dbReference type="EnsemblMetazoa" id="XP_038048387.1"/>
    </source>
</evidence>
<feature type="domain" description="G-protein coupled receptors family 1 profile" evidence="9">
    <location>
        <begin position="68"/>
        <end position="349"/>
    </location>
</feature>
<dbReference type="PROSITE" id="PS50262">
    <property type="entry name" value="G_PROTEIN_RECEP_F1_2"/>
    <property type="match status" value="1"/>
</dbReference>
<feature type="compositionally biased region" description="Polar residues" evidence="6">
    <location>
        <begin position="255"/>
        <end position="270"/>
    </location>
</feature>
<evidence type="ECO:0000256" key="7">
    <source>
        <dbReference type="SAM" id="Phobius"/>
    </source>
</evidence>
<evidence type="ECO:0000256" key="1">
    <source>
        <dbReference type="ARBA" id="ARBA00004370"/>
    </source>
</evidence>
<dbReference type="EnsemblMetazoa" id="XM_038192459.1">
    <property type="protein sequence ID" value="XP_038048387.1"/>
    <property type="gene ID" value="LOC119722383"/>
</dbReference>
<dbReference type="SUPFAM" id="SSF81321">
    <property type="entry name" value="Family A G protein-coupled receptor-like"/>
    <property type="match status" value="1"/>
</dbReference>
<dbReference type="CDD" id="cd00637">
    <property type="entry name" value="7tm_classA_rhodopsin-like"/>
    <property type="match status" value="1"/>
</dbReference>
<evidence type="ECO:0000256" key="6">
    <source>
        <dbReference type="SAM" id="MobiDB-lite"/>
    </source>
</evidence>
<dbReference type="RefSeq" id="XP_038048388.1">
    <property type="nucleotide sequence ID" value="XM_038192460.1"/>
</dbReference>
<keyword evidence="3 7" id="KW-1133">Transmembrane helix</keyword>
<keyword evidence="4 7" id="KW-0472">Membrane</keyword>
<dbReference type="Gene3D" id="1.20.1070.10">
    <property type="entry name" value="Rhodopsin 7-helix transmembrane proteins"/>
    <property type="match status" value="1"/>
</dbReference>
<organism evidence="10 11">
    <name type="scientific">Patiria miniata</name>
    <name type="common">Bat star</name>
    <name type="synonym">Asterina miniata</name>
    <dbReference type="NCBI Taxonomy" id="46514"/>
    <lineage>
        <taxon>Eukaryota</taxon>
        <taxon>Metazoa</taxon>
        <taxon>Echinodermata</taxon>
        <taxon>Eleutherozoa</taxon>
        <taxon>Asterozoa</taxon>
        <taxon>Asteroidea</taxon>
        <taxon>Valvatacea</taxon>
        <taxon>Valvatida</taxon>
        <taxon>Asterinidae</taxon>
        <taxon>Patiria</taxon>
    </lineage>
</organism>
<keyword evidence="5" id="KW-0675">Receptor</keyword>